<evidence type="ECO:0000313" key="2">
    <source>
        <dbReference type="Proteomes" id="UP000011885"/>
    </source>
</evidence>
<keyword evidence="2" id="KW-1185">Reference proteome</keyword>
<name>M5U6Y8_9BACT</name>
<comment type="caution">
    <text evidence="1">The sequence shown here is derived from an EMBL/GenBank/DDBJ whole genome shotgun (WGS) entry which is preliminary data.</text>
</comment>
<dbReference type="Proteomes" id="UP000011885">
    <property type="component" value="Unassembled WGS sequence"/>
</dbReference>
<protein>
    <submittedName>
        <fullName evidence="1">Uncharacterized protein</fullName>
    </submittedName>
</protein>
<sequence>MKPRVTWIAKTNRRASMPGQAKATPIRLSQNQIRSNPVLASIREYNRGRGRRDQEQRQLAKLLQLQDEGVVLHRIPTMIRVDSSMLKTTRSNIGVVGLVVDNQGQGYVTKLKVVPNPTWDISVDLPFRPVHIQNLLLRVLSGSDLDDSLPELFAYKITDSLAERCEGDSMDIACLLAIFNASTNHEDILLRAVAAVVSPVNDEEHYGLLEASKSVSSKLDAFLREFGSGSLLVRHADDEAAATFDAHFDQVWPVRTLSDLADCLAEADLLRSFLGKTTLRSGHGNAIASQLECWLSDESQYDRAEVFLNRVRRRIDNETPIKICLEVLSAEEDLHRHRGNFDAAIALREERVKLTEQPFVSSYEREADSDNRHAAALYDAHRFPTAIECLKHWHKRIEQDPKICLPETRAKLLNTLARCLVIVEDVTWESLFELSIQIQSVCDPCNLPVTQNFLVHGYLKAQKFERARTVLEKNIDKANAFQIWLSAECSRQAGKKWTEQQCEAAIAIAPTFHVRGFACQAIARQEGRDAHSRLKYFGHASRAFSYGMERDKTNIKRVLHIFCSLAIAILSHDRSALRSELDEYHNLTASNAFRGIRDWYEREIAQLENDQDWASIERLFRKVPHL</sequence>
<reference evidence="1 2" key="1">
    <citation type="journal article" date="2013" name="Mar. Genomics">
        <title>Expression of sulfatases in Rhodopirellula baltica and the diversity of sulfatases in the genus Rhodopirellula.</title>
        <authorList>
            <person name="Wegner C.E."/>
            <person name="Richter-Heitmann T."/>
            <person name="Klindworth A."/>
            <person name="Klockow C."/>
            <person name="Richter M."/>
            <person name="Achstetter T."/>
            <person name="Glockner F.O."/>
            <person name="Harder J."/>
        </authorList>
    </citation>
    <scope>NUCLEOTIDE SEQUENCE [LARGE SCALE GENOMIC DNA]</scope>
    <source>
        <strain evidence="1 2">SM41</strain>
    </source>
</reference>
<dbReference type="InterPro" id="IPR011990">
    <property type="entry name" value="TPR-like_helical_dom_sf"/>
</dbReference>
<accession>M5U6Y8</accession>
<dbReference type="Gene3D" id="1.25.40.10">
    <property type="entry name" value="Tetratricopeptide repeat domain"/>
    <property type="match status" value="1"/>
</dbReference>
<proteinExistence type="predicted"/>
<dbReference type="AlphaFoldDB" id="M5U6Y8"/>
<evidence type="ECO:0000313" key="1">
    <source>
        <dbReference type="EMBL" id="EMI57054.1"/>
    </source>
</evidence>
<organism evidence="1 2">
    <name type="scientific">Rhodopirellula sallentina SM41</name>
    <dbReference type="NCBI Taxonomy" id="1263870"/>
    <lineage>
        <taxon>Bacteria</taxon>
        <taxon>Pseudomonadati</taxon>
        <taxon>Planctomycetota</taxon>
        <taxon>Planctomycetia</taxon>
        <taxon>Pirellulales</taxon>
        <taxon>Pirellulaceae</taxon>
        <taxon>Rhodopirellula</taxon>
    </lineage>
</organism>
<dbReference type="EMBL" id="ANOH01000113">
    <property type="protein sequence ID" value="EMI57054.1"/>
    <property type="molecule type" value="Genomic_DNA"/>
</dbReference>
<dbReference type="PATRIC" id="fig|1263870.3.peg.1569"/>
<gene>
    <name evidence="1" type="ORF">RSSM_01464</name>
</gene>